<dbReference type="InterPro" id="IPR049326">
    <property type="entry name" value="Rhodopsin_dom_fungi"/>
</dbReference>
<feature type="transmembrane region" description="Helical" evidence="7">
    <location>
        <begin position="103"/>
        <end position="130"/>
    </location>
</feature>
<dbReference type="PANTHER" id="PTHR33048:SF47">
    <property type="entry name" value="INTEGRAL MEMBRANE PROTEIN-RELATED"/>
    <property type="match status" value="1"/>
</dbReference>
<evidence type="ECO:0000256" key="5">
    <source>
        <dbReference type="ARBA" id="ARBA00038359"/>
    </source>
</evidence>
<dbReference type="EMBL" id="KZ613959">
    <property type="protein sequence ID" value="PMD32279.1"/>
    <property type="molecule type" value="Genomic_DNA"/>
</dbReference>
<feature type="domain" description="Rhodopsin" evidence="8">
    <location>
        <begin position="47"/>
        <end position="285"/>
    </location>
</feature>
<evidence type="ECO:0000259" key="8">
    <source>
        <dbReference type="Pfam" id="PF20684"/>
    </source>
</evidence>
<feature type="region of interest" description="Disordered" evidence="6">
    <location>
        <begin position="333"/>
        <end position="385"/>
    </location>
</feature>
<feature type="transmembrane region" description="Helical" evidence="7">
    <location>
        <begin position="142"/>
        <end position="164"/>
    </location>
</feature>
<reference evidence="9 10" key="1">
    <citation type="submission" date="2016-04" db="EMBL/GenBank/DDBJ databases">
        <title>A degradative enzymes factory behind the ericoid mycorrhizal symbiosis.</title>
        <authorList>
            <consortium name="DOE Joint Genome Institute"/>
            <person name="Martino E."/>
            <person name="Morin E."/>
            <person name="Grelet G."/>
            <person name="Kuo A."/>
            <person name="Kohler A."/>
            <person name="Daghino S."/>
            <person name="Barry K."/>
            <person name="Choi C."/>
            <person name="Cichocki N."/>
            <person name="Clum A."/>
            <person name="Copeland A."/>
            <person name="Hainaut M."/>
            <person name="Haridas S."/>
            <person name="Labutti K."/>
            <person name="Lindquist E."/>
            <person name="Lipzen A."/>
            <person name="Khouja H.-R."/>
            <person name="Murat C."/>
            <person name="Ohm R."/>
            <person name="Olson A."/>
            <person name="Spatafora J."/>
            <person name="Veneault-Fourrey C."/>
            <person name="Henrissat B."/>
            <person name="Grigoriev I."/>
            <person name="Martin F."/>
            <person name="Perotto S."/>
        </authorList>
    </citation>
    <scope>NUCLEOTIDE SEQUENCE [LARGE SCALE GENOMIC DNA]</scope>
    <source>
        <strain evidence="9 10">F</strain>
    </source>
</reference>
<dbReference type="STRING" id="1149755.A0A2J6R1C7"/>
<accession>A0A2J6R1C7</accession>
<comment type="subcellular location">
    <subcellularLocation>
        <location evidence="1">Membrane</location>
        <topology evidence="1">Multi-pass membrane protein</topology>
    </subcellularLocation>
</comment>
<evidence type="ECO:0000256" key="6">
    <source>
        <dbReference type="SAM" id="MobiDB-lite"/>
    </source>
</evidence>
<keyword evidence="10" id="KW-1185">Reference proteome</keyword>
<dbReference type="PANTHER" id="PTHR33048">
    <property type="entry name" value="PTH11-LIKE INTEGRAL MEMBRANE PROTEIN (AFU_ORTHOLOGUE AFUA_5G11245)"/>
    <property type="match status" value="1"/>
</dbReference>
<keyword evidence="2 7" id="KW-0812">Transmembrane</keyword>
<dbReference type="GO" id="GO:0016020">
    <property type="term" value="C:membrane"/>
    <property type="evidence" value="ECO:0007669"/>
    <property type="project" value="UniProtKB-SubCell"/>
</dbReference>
<feature type="transmembrane region" description="Helical" evidence="7">
    <location>
        <begin position="187"/>
        <end position="209"/>
    </location>
</feature>
<feature type="transmembrane region" description="Helical" evidence="7">
    <location>
        <begin position="221"/>
        <end position="241"/>
    </location>
</feature>
<dbReference type="InterPro" id="IPR052337">
    <property type="entry name" value="SAT4-like"/>
</dbReference>
<dbReference type="Pfam" id="PF20684">
    <property type="entry name" value="Fung_rhodopsin"/>
    <property type="match status" value="1"/>
</dbReference>
<keyword evidence="4 7" id="KW-0472">Membrane</keyword>
<evidence type="ECO:0000256" key="3">
    <source>
        <dbReference type="ARBA" id="ARBA00022989"/>
    </source>
</evidence>
<keyword evidence="3 7" id="KW-1133">Transmembrane helix</keyword>
<evidence type="ECO:0000256" key="1">
    <source>
        <dbReference type="ARBA" id="ARBA00004141"/>
    </source>
</evidence>
<feature type="transmembrane region" description="Helical" evidence="7">
    <location>
        <begin position="30"/>
        <end position="51"/>
    </location>
</feature>
<gene>
    <name evidence="9" type="ORF">L207DRAFT_180005</name>
</gene>
<dbReference type="Proteomes" id="UP000235786">
    <property type="component" value="Unassembled WGS sequence"/>
</dbReference>
<organism evidence="9 10">
    <name type="scientific">Hyaloscypha variabilis (strain UAMH 11265 / GT02V1 / F)</name>
    <name type="common">Meliniomyces variabilis</name>
    <dbReference type="NCBI Taxonomy" id="1149755"/>
    <lineage>
        <taxon>Eukaryota</taxon>
        <taxon>Fungi</taxon>
        <taxon>Dikarya</taxon>
        <taxon>Ascomycota</taxon>
        <taxon>Pezizomycotina</taxon>
        <taxon>Leotiomycetes</taxon>
        <taxon>Helotiales</taxon>
        <taxon>Hyaloscyphaceae</taxon>
        <taxon>Hyaloscypha</taxon>
        <taxon>Hyaloscypha variabilis</taxon>
    </lineage>
</organism>
<feature type="transmembrane region" description="Helical" evidence="7">
    <location>
        <begin position="261"/>
        <end position="280"/>
    </location>
</feature>
<proteinExistence type="inferred from homology"/>
<dbReference type="AlphaFoldDB" id="A0A2J6R1C7"/>
<evidence type="ECO:0000313" key="9">
    <source>
        <dbReference type="EMBL" id="PMD32279.1"/>
    </source>
</evidence>
<dbReference type="OrthoDB" id="10017208at2759"/>
<evidence type="ECO:0000313" key="10">
    <source>
        <dbReference type="Proteomes" id="UP000235786"/>
    </source>
</evidence>
<comment type="similarity">
    <text evidence="5">Belongs to the SAT4 family.</text>
</comment>
<protein>
    <recommendedName>
        <fullName evidence="8">Rhodopsin domain-containing protein</fullName>
    </recommendedName>
</protein>
<evidence type="ECO:0000256" key="7">
    <source>
        <dbReference type="SAM" id="Phobius"/>
    </source>
</evidence>
<sequence>MNLTEFIVALPPPPGVTSNFVDPPFNGERIIIVGILFPILTIPFLAARFYAKAFLIRKLQLDDSMILIALPFTLAFSVLQICQTKDGSGYHMWDITMETFERYFFIGGVFGPLLYGIGTMFIKSSILLFYLRFPCERRFKIVTYLVLFVVCFYSLFGAFSFLLMCRPVESYWDMTVPRKCLGSKACAFLVTGIFNVATDYTILLLPIWLLKPLRLPKKQKIGVTLLLMTGSFVCVVSTVRLATIPPSLVNPDFTWVGTLQYVWIIIEMNTGIICACLPSLKTITKHHFPGGVLSLSPQFSTAPPFPTDELQIPGSNQGQELHNEFVDPFQSASSKSAARSSVHLQSVGGQHGSSERDVEQGQAGGAYLTARPQDASLDGERAEGP</sequence>
<evidence type="ECO:0000256" key="2">
    <source>
        <dbReference type="ARBA" id="ARBA00022692"/>
    </source>
</evidence>
<name>A0A2J6R1C7_HYAVF</name>
<evidence type="ECO:0000256" key="4">
    <source>
        <dbReference type="ARBA" id="ARBA00023136"/>
    </source>
</evidence>
<feature type="transmembrane region" description="Helical" evidence="7">
    <location>
        <begin position="63"/>
        <end position="83"/>
    </location>
</feature>